<feature type="transmembrane region" description="Helical" evidence="1">
    <location>
        <begin position="201"/>
        <end position="219"/>
    </location>
</feature>
<keyword evidence="1" id="KW-0812">Transmembrane</keyword>
<dbReference type="Proteomes" id="UP000739538">
    <property type="component" value="Unassembled WGS sequence"/>
</dbReference>
<gene>
    <name evidence="2" type="ORF">KDA27_08100</name>
</gene>
<reference evidence="2" key="2">
    <citation type="journal article" date="2021" name="Microbiome">
        <title>Successional dynamics and alternative stable states in a saline activated sludge microbial community over 9 years.</title>
        <authorList>
            <person name="Wang Y."/>
            <person name="Ye J."/>
            <person name="Ju F."/>
            <person name="Liu L."/>
            <person name="Boyd J.A."/>
            <person name="Deng Y."/>
            <person name="Parks D.H."/>
            <person name="Jiang X."/>
            <person name="Yin X."/>
            <person name="Woodcroft B.J."/>
            <person name="Tyson G.W."/>
            <person name="Hugenholtz P."/>
            <person name="Polz M.F."/>
            <person name="Zhang T."/>
        </authorList>
    </citation>
    <scope>NUCLEOTIDE SEQUENCE</scope>
    <source>
        <strain evidence="2">HKST-UBA02</strain>
    </source>
</reference>
<organism evidence="2 3">
    <name type="scientific">Eiseniibacteriota bacterium</name>
    <dbReference type="NCBI Taxonomy" id="2212470"/>
    <lineage>
        <taxon>Bacteria</taxon>
        <taxon>Candidatus Eiseniibacteriota</taxon>
    </lineage>
</organism>
<dbReference type="EMBL" id="JAGQHS010000031">
    <property type="protein sequence ID" value="MCA9755747.1"/>
    <property type="molecule type" value="Genomic_DNA"/>
</dbReference>
<proteinExistence type="predicted"/>
<dbReference type="AlphaFoldDB" id="A0A956NAT2"/>
<name>A0A956NAT2_UNCEI</name>
<keyword evidence="1" id="KW-1133">Transmembrane helix</keyword>
<evidence type="ECO:0000313" key="3">
    <source>
        <dbReference type="Proteomes" id="UP000739538"/>
    </source>
</evidence>
<protein>
    <submittedName>
        <fullName evidence="2">Uncharacterized protein</fullName>
    </submittedName>
</protein>
<feature type="transmembrane region" description="Helical" evidence="1">
    <location>
        <begin position="149"/>
        <end position="172"/>
    </location>
</feature>
<accession>A0A956NAT2</accession>
<feature type="transmembrane region" description="Helical" evidence="1">
    <location>
        <begin position="71"/>
        <end position="88"/>
    </location>
</feature>
<feature type="transmembrane region" description="Helical" evidence="1">
    <location>
        <begin position="40"/>
        <end position="59"/>
    </location>
</feature>
<evidence type="ECO:0000256" key="1">
    <source>
        <dbReference type="SAM" id="Phobius"/>
    </source>
</evidence>
<sequence>MRREIPLFLTIFFGCMMVIGFFVPHPIVNEARSRVEEWTIILAAAAVVLGVANVARIHMHKISRRDRDFQYSFPLLFALFLMILLGIVPKDWITSMGFPAGGTDEGSPFDWLYNNAYVPMQGTMFALLAFYIASAAFRAFRIRTVEAALLAITAVLVMIGRVPVGGSISNWFNGLIHLDLWTLPEIQQWIMDIPNLAAKRAILIGAALGAIATSLKIILGIERSAIGGD</sequence>
<reference evidence="2" key="1">
    <citation type="submission" date="2020-04" db="EMBL/GenBank/DDBJ databases">
        <authorList>
            <person name="Zhang T."/>
        </authorList>
    </citation>
    <scope>NUCLEOTIDE SEQUENCE</scope>
    <source>
        <strain evidence="2">HKST-UBA02</strain>
    </source>
</reference>
<keyword evidence="1" id="KW-0472">Membrane</keyword>
<feature type="transmembrane region" description="Helical" evidence="1">
    <location>
        <begin position="7"/>
        <end position="28"/>
    </location>
</feature>
<comment type="caution">
    <text evidence="2">The sequence shown here is derived from an EMBL/GenBank/DDBJ whole genome shotgun (WGS) entry which is preliminary data.</text>
</comment>
<feature type="transmembrane region" description="Helical" evidence="1">
    <location>
        <begin position="116"/>
        <end position="137"/>
    </location>
</feature>
<dbReference type="PROSITE" id="PS51257">
    <property type="entry name" value="PROKAR_LIPOPROTEIN"/>
    <property type="match status" value="1"/>
</dbReference>
<evidence type="ECO:0000313" key="2">
    <source>
        <dbReference type="EMBL" id="MCA9755747.1"/>
    </source>
</evidence>